<keyword evidence="4" id="KW-0378">Hydrolase</keyword>
<evidence type="ECO:0000256" key="5">
    <source>
        <dbReference type="ARBA" id="ARBA00022839"/>
    </source>
</evidence>
<dbReference type="SUPFAM" id="SSF116842">
    <property type="entry name" value="XseB-like"/>
    <property type="match status" value="1"/>
</dbReference>
<gene>
    <name evidence="7" type="ORF">IV60_GL001013</name>
</gene>
<organism evidence="7 8">
    <name type="scientific">Lancefieldella rimae</name>
    <dbReference type="NCBI Taxonomy" id="1383"/>
    <lineage>
        <taxon>Bacteria</taxon>
        <taxon>Bacillati</taxon>
        <taxon>Actinomycetota</taxon>
        <taxon>Coriobacteriia</taxon>
        <taxon>Coriobacteriales</taxon>
        <taxon>Atopobiaceae</taxon>
        <taxon>Lancefieldella</taxon>
    </lineage>
</organism>
<reference evidence="7 8" key="1">
    <citation type="journal article" date="2015" name="Genome Announc.">
        <title>Expanding the biotechnology potential of lactobacilli through comparative genomics of 213 strains and associated genera.</title>
        <authorList>
            <person name="Sun Z."/>
            <person name="Harris H.M."/>
            <person name="McCann A."/>
            <person name="Guo C."/>
            <person name="Argimon S."/>
            <person name="Zhang W."/>
            <person name="Yang X."/>
            <person name="Jeffery I.B."/>
            <person name="Cooney J.C."/>
            <person name="Kagawa T.F."/>
            <person name="Liu W."/>
            <person name="Song Y."/>
            <person name="Salvetti E."/>
            <person name="Wrobel A."/>
            <person name="Rasinkangas P."/>
            <person name="Parkhill J."/>
            <person name="Rea M.C."/>
            <person name="O'Sullivan O."/>
            <person name="Ritari J."/>
            <person name="Douillard F.P."/>
            <person name="Paul Ross R."/>
            <person name="Yang R."/>
            <person name="Briner A.E."/>
            <person name="Felis G.E."/>
            <person name="de Vos W.M."/>
            <person name="Barrangou R."/>
            <person name="Klaenhammer T.R."/>
            <person name="Caufield P.W."/>
            <person name="Cui Y."/>
            <person name="Zhang H."/>
            <person name="O'Toole P.W."/>
        </authorList>
    </citation>
    <scope>NUCLEOTIDE SEQUENCE [LARGE SCALE GENOMIC DNA]</scope>
    <source>
        <strain evidence="7 8">DSM 7090</strain>
    </source>
</reference>
<dbReference type="InterPro" id="IPR003761">
    <property type="entry name" value="Exonuc_VII_S"/>
</dbReference>
<dbReference type="GeneID" id="84905174"/>
<feature type="region of interest" description="Disordered" evidence="6">
    <location>
        <begin position="63"/>
        <end position="97"/>
    </location>
</feature>
<keyword evidence="3" id="KW-0540">Nuclease</keyword>
<keyword evidence="8" id="KW-1185">Reference proteome</keyword>
<name>A0ABR5Q0C4_9ACTN</name>
<dbReference type="Gene3D" id="1.10.287.1040">
    <property type="entry name" value="Exonuclease VII, small subunit"/>
    <property type="match status" value="1"/>
</dbReference>
<dbReference type="EMBL" id="JQCP01000003">
    <property type="protein sequence ID" value="KRO01774.1"/>
    <property type="molecule type" value="Genomic_DNA"/>
</dbReference>
<sequence>MAKPDTSAYQTFDQITDRLDDIVSQVRNKDVSLEHSLDLFDEAIALGSKAVDMVDTTEFTAEEEARLADVHTDSQDGEPTEPALSDTPQAVSESPEA</sequence>
<accession>A0ABR5Q0C4</accession>
<keyword evidence="5" id="KW-0269">Exonuclease</keyword>
<keyword evidence="2" id="KW-0963">Cytoplasm</keyword>
<evidence type="ECO:0000256" key="4">
    <source>
        <dbReference type="ARBA" id="ARBA00022801"/>
    </source>
</evidence>
<evidence type="ECO:0000256" key="2">
    <source>
        <dbReference type="ARBA" id="ARBA00022490"/>
    </source>
</evidence>
<feature type="compositionally biased region" description="Basic and acidic residues" evidence="6">
    <location>
        <begin position="63"/>
        <end position="74"/>
    </location>
</feature>
<dbReference type="Pfam" id="PF02609">
    <property type="entry name" value="Exonuc_VII_S"/>
    <property type="match status" value="1"/>
</dbReference>
<evidence type="ECO:0000256" key="6">
    <source>
        <dbReference type="SAM" id="MobiDB-lite"/>
    </source>
</evidence>
<evidence type="ECO:0000313" key="7">
    <source>
        <dbReference type="EMBL" id="KRO01774.1"/>
    </source>
</evidence>
<dbReference type="Proteomes" id="UP000051927">
    <property type="component" value="Unassembled WGS sequence"/>
</dbReference>
<dbReference type="RefSeq" id="WP_003150615.1">
    <property type="nucleotide sequence ID" value="NZ_CAUUKP010000005.1"/>
</dbReference>
<protein>
    <submittedName>
        <fullName evidence="7">Exodeoxyribonuclease 7 small subunit</fullName>
    </submittedName>
</protein>
<evidence type="ECO:0000313" key="8">
    <source>
        <dbReference type="Proteomes" id="UP000051927"/>
    </source>
</evidence>
<feature type="compositionally biased region" description="Polar residues" evidence="6">
    <location>
        <begin position="86"/>
        <end position="97"/>
    </location>
</feature>
<evidence type="ECO:0000256" key="1">
    <source>
        <dbReference type="ARBA" id="ARBA00009998"/>
    </source>
</evidence>
<evidence type="ECO:0000256" key="3">
    <source>
        <dbReference type="ARBA" id="ARBA00022722"/>
    </source>
</evidence>
<proteinExistence type="inferred from homology"/>
<dbReference type="InterPro" id="IPR037004">
    <property type="entry name" value="Exonuc_VII_ssu_sf"/>
</dbReference>
<comment type="similarity">
    <text evidence="1">Belongs to the XseB family.</text>
</comment>
<comment type="caution">
    <text evidence="7">The sequence shown here is derived from an EMBL/GenBank/DDBJ whole genome shotgun (WGS) entry which is preliminary data.</text>
</comment>